<dbReference type="SUPFAM" id="SSF56801">
    <property type="entry name" value="Acetyl-CoA synthetase-like"/>
    <property type="match status" value="1"/>
</dbReference>
<evidence type="ECO:0000256" key="3">
    <source>
        <dbReference type="ARBA" id="ARBA00022741"/>
    </source>
</evidence>
<proteinExistence type="inferred from homology"/>
<dbReference type="InterPro" id="IPR045851">
    <property type="entry name" value="AMP-bd_C_sf"/>
</dbReference>
<dbReference type="GO" id="GO:0010124">
    <property type="term" value="P:phenylacetate catabolic process"/>
    <property type="evidence" value="ECO:0007669"/>
    <property type="project" value="UniProtKB-UniRule"/>
</dbReference>
<comment type="catalytic activity">
    <reaction evidence="9">
        <text>2-phenylacetate + ATP + CoA = phenylacetyl-CoA + AMP + diphosphate</text>
        <dbReference type="Rhea" id="RHEA:20956"/>
        <dbReference type="ChEBI" id="CHEBI:18401"/>
        <dbReference type="ChEBI" id="CHEBI:30616"/>
        <dbReference type="ChEBI" id="CHEBI:33019"/>
        <dbReference type="ChEBI" id="CHEBI:57287"/>
        <dbReference type="ChEBI" id="CHEBI:57390"/>
        <dbReference type="ChEBI" id="CHEBI:456215"/>
        <dbReference type="EC" id="6.2.1.30"/>
    </reaction>
</comment>
<dbReference type="InterPro" id="IPR042099">
    <property type="entry name" value="ANL_N_sf"/>
</dbReference>
<comment type="subunit">
    <text evidence="1">Monomer.</text>
</comment>
<feature type="domain" description="AMP-dependent ligase C-terminal" evidence="11">
    <location>
        <begin position="334"/>
        <end position="423"/>
    </location>
</feature>
<accession>A0A221T1Y0</accession>
<dbReference type="NCBIfam" id="TIGR02155">
    <property type="entry name" value="PA_CoA_ligase"/>
    <property type="match status" value="1"/>
</dbReference>
<dbReference type="InterPro" id="IPR011880">
    <property type="entry name" value="PA_CoA_ligase"/>
</dbReference>
<dbReference type="PANTHER" id="PTHR43845:SF1">
    <property type="entry name" value="BLR5969 PROTEIN"/>
    <property type="match status" value="1"/>
</dbReference>
<dbReference type="EC" id="6.2.1.30" evidence="6 9"/>
<feature type="domain" description="AMP-dependent synthetase/ligase" evidence="10">
    <location>
        <begin position="150"/>
        <end position="286"/>
    </location>
</feature>
<dbReference type="PIRSF" id="PIRSF006444">
    <property type="entry name" value="PaaK"/>
    <property type="match status" value="1"/>
</dbReference>
<keyword evidence="3 9" id="KW-0547">Nucleotide-binding</keyword>
<dbReference type="InterPro" id="IPR028154">
    <property type="entry name" value="AMP-dep_Lig_C"/>
</dbReference>
<dbReference type="KEGG" id="dfc:DFI_17160"/>
<dbReference type="PANTHER" id="PTHR43845">
    <property type="entry name" value="BLR5969 PROTEIN"/>
    <property type="match status" value="1"/>
</dbReference>
<evidence type="ECO:0000313" key="13">
    <source>
        <dbReference type="Proteomes" id="UP000259030"/>
    </source>
</evidence>
<dbReference type="AlphaFoldDB" id="A0A221T1Y0"/>
<evidence type="ECO:0000256" key="8">
    <source>
        <dbReference type="ARBA" id="ARBA00075111"/>
    </source>
</evidence>
<evidence type="ECO:0000256" key="4">
    <source>
        <dbReference type="ARBA" id="ARBA00060591"/>
    </source>
</evidence>
<comment type="pathway">
    <text evidence="4 9">Aromatic compound metabolism; phenylacetate degradation.</text>
</comment>
<keyword evidence="12" id="KW-0614">Plasmid</keyword>
<dbReference type="Gene3D" id="3.30.300.30">
    <property type="match status" value="1"/>
</dbReference>
<organism evidence="12 13">
    <name type="scientific">Deinococcus ficus</name>
    <dbReference type="NCBI Taxonomy" id="317577"/>
    <lineage>
        <taxon>Bacteria</taxon>
        <taxon>Thermotogati</taxon>
        <taxon>Deinococcota</taxon>
        <taxon>Deinococci</taxon>
        <taxon>Deinococcales</taxon>
        <taxon>Deinococcaceae</taxon>
        <taxon>Deinococcus</taxon>
    </lineage>
</organism>
<comment type="function">
    <text evidence="9">Catalyzes the activation of phenylacetic acid (PA) to phenylacetyl-CoA (PA-CoA).</text>
</comment>
<evidence type="ECO:0000313" key="12">
    <source>
        <dbReference type="EMBL" id="ASN82917.1"/>
    </source>
</evidence>
<dbReference type="RefSeq" id="WP_027462379.1">
    <property type="nucleotide sequence ID" value="NZ_CP021083.1"/>
</dbReference>
<reference evidence="12 13" key="1">
    <citation type="submission" date="2017-05" db="EMBL/GenBank/DDBJ databases">
        <title>The complete genome sequence of Deinococcus ficus isolated from the rhizosphere of the Ficus religiosa L. in Taiwan.</title>
        <authorList>
            <person name="Wu K.-M."/>
            <person name="Liao T.-L."/>
            <person name="Liu Y.-M."/>
            <person name="Young C.-C."/>
            <person name="Tsai S.-F."/>
        </authorList>
    </citation>
    <scope>NUCLEOTIDE SEQUENCE [LARGE SCALE GENOMIC DNA]</scope>
    <source>
        <strain evidence="12 13">CC-FR2-10</strain>
        <plasmid evidence="13">pdfi2</plasmid>
    </source>
</reference>
<dbReference type="GO" id="GO:0047475">
    <property type="term" value="F:phenylacetate-CoA ligase activity"/>
    <property type="evidence" value="ECO:0007669"/>
    <property type="project" value="UniProtKB-EC"/>
</dbReference>
<dbReference type="UniPathway" id="UPA00930"/>
<name>A0A221T1Y0_9DEIO</name>
<dbReference type="FunFam" id="3.40.50.12780:FF:000016">
    <property type="entry name" value="Phenylacetate-coenzyme A ligase"/>
    <property type="match status" value="1"/>
</dbReference>
<dbReference type="GO" id="GO:0000166">
    <property type="term" value="F:nucleotide binding"/>
    <property type="evidence" value="ECO:0007669"/>
    <property type="project" value="UniProtKB-KW"/>
</dbReference>
<keyword evidence="13" id="KW-1185">Reference proteome</keyword>
<dbReference type="EMBL" id="CP021083">
    <property type="protein sequence ID" value="ASN82917.1"/>
    <property type="molecule type" value="Genomic_DNA"/>
</dbReference>
<dbReference type="Proteomes" id="UP000259030">
    <property type="component" value="Plasmid pDFI2"/>
</dbReference>
<dbReference type="InterPro" id="IPR049623">
    <property type="entry name" value="PA_CoA_lig_proteobact_actino"/>
</dbReference>
<dbReference type="CDD" id="cd05913">
    <property type="entry name" value="PaaK"/>
    <property type="match status" value="1"/>
</dbReference>
<dbReference type="Pfam" id="PF00501">
    <property type="entry name" value="AMP-binding"/>
    <property type="match status" value="1"/>
</dbReference>
<keyword evidence="2 9" id="KW-0436">Ligase</keyword>
<evidence type="ECO:0000256" key="7">
    <source>
        <dbReference type="ARBA" id="ARBA00068695"/>
    </source>
</evidence>
<comment type="similarity">
    <text evidence="5 9">Belongs to the phenylacetyl-CoA ligase family.</text>
</comment>
<dbReference type="InterPro" id="IPR000873">
    <property type="entry name" value="AMP-dep_synth/lig_dom"/>
</dbReference>
<dbReference type="STRING" id="317577.GCA_000419625_03502"/>
<protein>
    <recommendedName>
        <fullName evidence="7 9">Phenylacetate-coenzyme A ligase</fullName>
        <ecNumber evidence="6 9">6.2.1.30</ecNumber>
    </recommendedName>
    <alternativeName>
        <fullName evidence="8 9">Phenylacetyl-CoA ligase</fullName>
    </alternativeName>
</protein>
<evidence type="ECO:0000256" key="6">
    <source>
        <dbReference type="ARBA" id="ARBA00066629"/>
    </source>
</evidence>
<gene>
    <name evidence="12" type="ORF">DFI_17160</name>
</gene>
<geneLocation type="plasmid" evidence="13">
    <name>pdfi2</name>
</geneLocation>
<evidence type="ECO:0000256" key="1">
    <source>
        <dbReference type="ARBA" id="ARBA00011245"/>
    </source>
</evidence>
<evidence type="ECO:0000259" key="11">
    <source>
        <dbReference type="Pfam" id="PF14535"/>
    </source>
</evidence>
<dbReference type="Pfam" id="PF14535">
    <property type="entry name" value="AMP-binding_C_2"/>
    <property type="match status" value="1"/>
</dbReference>
<evidence type="ECO:0000259" key="10">
    <source>
        <dbReference type="Pfam" id="PF00501"/>
    </source>
</evidence>
<evidence type="ECO:0000256" key="5">
    <source>
        <dbReference type="ARBA" id="ARBA00061566"/>
    </source>
</evidence>
<sequence length="426" mass="46543">MFQPDREAMPIPELRALQLRQLQAMVHRQYEHAAPYRRKFQDAGVTPDDLRSLGDLSRFPFTRKTDLRDNYPLGLTSVPAGALRRIHASSGTSGKPTVVAYDDNDMNVFAEVVARSLYAAGGRPGMVFHNAYGYGLFTGGLGTDGGGRRLGLCTVPVSGGGTERQVQLIEDLSPEIIACTPSYALVLAEALRARGMTPDDISLRYAVLGAEPWTDKTRREVEAGLGVKATNIYGLSEVIGPGVSNEDAAEQQGSYLWEDHFYPEIVDPDTGAVLPDGEWGVLVLSSMTRTAMPILRYWTGDITRLIPGDNATGRTMRRMDGIRGRSDDLIILRGVNVYPTQLEAVLVGMGQASPHYHVILTRTGLMDDLTLQVETDTESAALRDEITRQIKVQVGVSVKCELCVPGSLPRSEGGKLRRVTDLRSAR</sequence>
<dbReference type="Gene3D" id="3.40.50.12780">
    <property type="entry name" value="N-terminal domain of ligase-like"/>
    <property type="match status" value="1"/>
</dbReference>
<evidence type="ECO:0000256" key="9">
    <source>
        <dbReference type="PIRNR" id="PIRNR006444"/>
    </source>
</evidence>
<evidence type="ECO:0000256" key="2">
    <source>
        <dbReference type="ARBA" id="ARBA00022598"/>
    </source>
</evidence>